<accession>A0ABR5Z1T9</accession>
<keyword evidence="2" id="KW-1185">Reference proteome</keyword>
<evidence type="ECO:0000313" key="1">
    <source>
        <dbReference type="EMBL" id="MBA1274163.1"/>
    </source>
</evidence>
<dbReference type="Proteomes" id="UP000786387">
    <property type="component" value="Unassembled WGS sequence"/>
</dbReference>
<sequence>MPGISHVARTFQMFLADLQTRRAQVLPELSQLRNGFEGWLKIELYLWLIERHGLRAGVDVGVEYKVWLDQRRGQMDRETKQCDLWARDADAHDYYHYIELKVPFANYNQGKLFLSASDDFWYMSRLLAGDQSASTGSAILLGAGFDEQPWRQAINEAVEYAGNDPDQVQLAIGTLMLDTAPPLQWAVMTRVYPTRSAVIVPTFEAAPLSVD</sequence>
<proteinExistence type="predicted"/>
<dbReference type="RefSeq" id="WP_181071229.1">
    <property type="nucleotide sequence ID" value="NZ_JAAMRF010000006.1"/>
</dbReference>
<evidence type="ECO:0008006" key="3">
    <source>
        <dbReference type="Google" id="ProtNLM"/>
    </source>
</evidence>
<evidence type="ECO:0000313" key="2">
    <source>
        <dbReference type="Proteomes" id="UP000786387"/>
    </source>
</evidence>
<reference evidence="1 2" key="1">
    <citation type="submission" date="2020-02" db="EMBL/GenBank/DDBJ databases">
        <title>Synteny-based analysis reveals conserved mechanism for high triclosan tolerance in Pseudomonas, as well as instances of horizontal transfer.</title>
        <authorList>
            <person name="Mcfarland A.G."/>
            <person name="Bertucci H.K."/>
            <person name="Litmann E."/>
            <person name="Shen J."/>
            <person name="Huttenhower C."/>
            <person name="Hartmann E.M."/>
        </authorList>
    </citation>
    <scope>NUCLEOTIDE SEQUENCE [LARGE SCALE GENOMIC DNA]</scope>
    <source>
        <strain evidence="1 2">115A1</strain>
    </source>
</reference>
<gene>
    <name evidence="1" type="ORF">G7026_12425</name>
</gene>
<organism evidence="1 2">
    <name type="scientific">Stutzerimonas azotifigens</name>
    <dbReference type="NCBI Taxonomy" id="291995"/>
    <lineage>
        <taxon>Bacteria</taxon>
        <taxon>Pseudomonadati</taxon>
        <taxon>Pseudomonadota</taxon>
        <taxon>Gammaproteobacteria</taxon>
        <taxon>Pseudomonadales</taxon>
        <taxon>Pseudomonadaceae</taxon>
        <taxon>Stutzerimonas</taxon>
    </lineage>
</organism>
<name>A0ABR5Z1T9_9GAMM</name>
<dbReference type="EMBL" id="JAAMRF010000006">
    <property type="protein sequence ID" value="MBA1274163.1"/>
    <property type="molecule type" value="Genomic_DNA"/>
</dbReference>
<comment type="caution">
    <text evidence="1">The sequence shown here is derived from an EMBL/GenBank/DDBJ whole genome shotgun (WGS) entry which is preliminary data.</text>
</comment>
<protein>
    <recommendedName>
        <fullName evidence="3">DUF4365 domain-containing protein</fullName>
    </recommendedName>
</protein>